<keyword evidence="2" id="KW-1185">Reference proteome</keyword>
<evidence type="ECO:0000313" key="1">
    <source>
        <dbReference type="EMBL" id="OMJ27818.1"/>
    </source>
</evidence>
<sequence length="82" mass="9196">MNNIFGFGFALAMSNTELTKADDKKAISDLRGLKLGILTLESIDTANIVRHRKYDLVKYLIKDNNLDIIDGKLVEKCPSLLK</sequence>
<dbReference type="OrthoDB" id="10299940at2759"/>
<protein>
    <submittedName>
        <fullName evidence="1">Uncharacterized protein</fullName>
    </submittedName>
</protein>
<dbReference type="AlphaFoldDB" id="A0A1R1YLQ0"/>
<name>A0A1R1YLQ0_9FUNG</name>
<evidence type="ECO:0000313" key="2">
    <source>
        <dbReference type="Proteomes" id="UP000187429"/>
    </source>
</evidence>
<comment type="caution">
    <text evidence="1">The sequence shown here is derived from an EMBL/GenBank/DDBJ whole genome shotgun (WGS) entry which is preliminary data.</text>
</comment>
<accession>A0A1R1YLQ0</accession>
<proteinExistence type="predicted"/>
<dbReference type="Proteomes" id="UP000187429">
    <property type="component" value="Unassembled WGS sequence"/>
</dbReference>
<gene>
    <name evidence="1" type="ORF">AYI69_g2732</name>
</gene>
<dbReference type="EMBL" id="LSSM01000816">
    <property type="protein sequence ID" value="OMJ27818.1"/>
    <property type="molecule type" value="Genomic_DNA"/>
</dbReference>
<reference evidence="2" key="1">
    <citation type="submission" date="2017-01" db="EMBL/GenBank/DDBJ databases">
        <authorList>
            <person name="Wang Y."/>
            <person name="White M."/>
            <person name="Kvist S."/>
            <person name="Moncalvo J.-M."/>
        </authorList>
    </citation>
    <scope>NUCLEOTIDE SEQUENCE [LARGE SCALE GENOMIC DNA]</scope>
    <source>
        <strain evidence="2">ID-206-W2</strain>
    </source>
</reference>
<organism evidence="1 2">
    <name type="scientific">Smittium culicis</name>
    <dbReference type="NCBI Taxonomy" id="133412"/>
    <lineage>
        <taxon>Eukaryota</taxon>
        <taxon>Fungi</taxon>
        <taxon>Fungi incertae sedis</taxon>
        <taxon>Zoopagomycota</taxon>
        <taxon>Kickxellomycotina</taxon>
        <taxon>Harpellomycetes</taxon>
        <taxon>Harpellales</taxon>
        <taxon>Legeriomycetaceae</taxon>
        <taxon>Smittium</taxon>
    </lineage>
</organism>